<dbReference type="PANTHER" id="PTHR34611:SF2">
    <property type="entry name" value="INACTIVE RECOMBINATION-PROMOTING NUCLEASE-LIKE PROTEIN RPNE-RELATED"/>
    <property type="match status" value="1"/>
</dbReference>
<evidence type="ECO:0000313" key="3">
    <source>
        <dbReference type="Proteomes" id="UP000224871"/>
    </source>
</evidence>
<keyword evidence="3" id="KW-1185">Reference proteome</keyword>
<evidence type="ECO:0000313" key="2">
    <source>
        <dbReference type="EMBL" id="PHM37712.1"/>
    </source>
</evidence>
<dbReference type="PANTHER" id="PTHR34611">
    <property type="match status" value="1"/>
</dbReference>
<protein>
    <submittedName>
        <fullName evidence="2">Type IV fimbrial biogenesis protein PilW</fullName>
    </submittedName>
</protein>
<sequence>MNSKKTVPTPHNAAFKRFMAQTENARDFFDIHLPEKIKRLCDFNTLKLTNSSFIDHHLRSKISDVLYSNQNLRSERCLLPLNGMFHRHRYIILYRKHPLRRMFSVSQAGPLKPNICLRLQCQRHSLAYLN</sequence>
<dbReference type="Pfam" id="PF04754">
    <property type="entry name" value="Transposase_31"/>
    <property type="match status" value="1"/>
</dbReference>
<feature type="domain" description="Transposase (putative) YhgA-like" evidence="1">
    <location>
        <begin position="9"/>
        <end position="69"/>
    </location>
</feature>
<proteinExistence type="predicted"/>
<gene>
    <name evidence="2" type="ORF">Xinn_00810</name>
</gene>
<evidence type="ECO:0000259" key="1">
    <source>
        <dbReference type="Pfam" id="PF04754"/>
    </source>
</evidence>
<reference evidence="2 3" key="1">
    <citation type="journal article" date="2017" name="Nat. Microbiol.">
        <title>Natural product diversity associated with the nematode symbionts Photorhabdus and Xenorhabdus.</title>
        <authorList>
            <person name="Tobias N.J."/>
            <person name="Wolff H."/>
            <person name="Djahanschiri B."/>
            <person name="Grundmann F."/>
            <person name="Kronenwerth M."/>
            <person name="Shi Y.M."/>
            <person name="Simonyi S."/>
            <person name="Grun P."/>
            <person name="Shapiro-Ilan D."/>
            <person name="Pidot S.J."/>
            <person name="Stinear T.P."/>
            <person name="Ebersberger I."/>
            <person name="Bode H.B."/>
        </authorList>
    </citation>
    <scope>NUCLEOTIDE SEQUENCE [LARGE SCALE GENOMIC DNA]</scope>
    <source>
        <strain evidence="2 3">DSM 16336</strain>
    </source>
</reference>
<dbReference type="InterPro" id="IPR051699">
    <property type="entry name" value="Rpn/YhgA-like_nuclease"/>
</dbReference>
<dbReference type="InterPro" id="IPR006842">
    <property type="entry name" value="Transposase_31"/>
</dbReference>
<dbReference type="EMBL" id="NIBU01000006">
    <property type="protein sequence ID" value="PHM37712.1"/>
    <property type="molecule type" value="Genomic_DNA"/>
</dbReference>
<comment type="caution">
    <text evidence="2">The sequence shown here is derived from an EMBL/GenBank/DDBJ whole genome shotgun (WGS) entry which is preliminary data.</text>
</comment>
<dbReference type="Proteomes" id="UP000224871">
    <property type="component" value="Unassembled WGS sequence"/>
</dbReference>
<organism evidence="2 3">
    <name type="scientific">Xenorhabdus innexi</name>
    <dbReference type="NCBI Taxonomy" id="290109"/>
    <lineage>
        <taxon>Bacteria</taxon>
        <taxon>Pseudomonadati</taxon>
        <taxon>Pseudomonadota</taxon>
        <taxon>Gammaproteobacteria</taxon>
        <taxon>Enterobacterales</taxon>
        <taxon>Morganellaceae</taxon>
        <taxon>Xenorhabdus</taxon>
    </lineage>
</organism>
<accession>A0A2G0NSJ1</accession>
<name>A0A2G0NSJ1_9GAMM</name>